<evidence type="ECO:0000313" key="14">
    <source>
        <dbReference type="Ensembl" id="ENSPNAP00000000962.2"/>
    </source>
</evidence>
<keyword evidence="4" id="KW-0378">Hydrolase</keyword>
<evidence type="ECO:0000256" key="8">
    <source>
        <dbReference type="ARBA" id="ARBA00055831"/>
    </source>
</evidence>
<dbReference type="Ensembl" id="ENSPNAT00000012968.2">
    <property type="protein sequence ID" value="ENSPNAP00000000962.2"/>
    <property type="gene ID" value="ENSPNAG00000000509.2"/>
</dbReference>
<dbReference type="InterPro" id="IPR045138">
    <property type="entry name" value="MeCP2/MBD4"/>
</dbReference>
<comment type="function">
    <text evidence="8">Mismatch-specific DNA N-glycosylase involved in DNA repair. Has thymine glycosylase activity and is specific for G:T mismatches within methylated and unmethylated CpG sites. Can also remove uracil or 5-fluorouracil in G:U mismatches. Has no lyase activity. Was first identified as methyl-CpG-binding protein.</text>
</comment>
<evidence type="ECO:0000256" key="7">
    <source>
        <dbReference type="ARBA" id="ARBA00023242"/>
    </source>
</evidence>
<dbReference type="InterPro" id="IPR011257">
    <property type="entry name" value="DNA_glycosylase"/>
</dbReference>
<reference evidence="14" key="3">
    <citation type="submission" date="2025-09" db="UniProtKB">
        <authorList>
            <consortium name="Ensembl"/>
        </authorList>
    </citation>
    <scope>IDENTIFICATION</scope>
</reference>
<evidence type="ECO:0000256" key="12">
    <source>
        <dbReference type="ARBA" id="ARBA00083330"/>
    </source>
</evidence>
<dbReference type="SUPFAM" id="SSF48150">
    <property type="entry name" value="DNA-glycosylase"/>
    <property type="match status" value="1"/>
</dbReference>
<dbReference type="Proteomes" id="UP001501920">
    <property type="component" value="Chromosome 29"/>
</dbReference>
<dbReference type="FunFam" id="1.10.340.30:FF:000051">
    <property type="entry name" value="Methyl-CpG-binding domain protein 4"/>
    <property type="match status" value="1"/>
</dbReference>
<evidence type="ECO:0000256" key="9">
    <source>
        <dbReference type="ARBA" id="ARBA00062707"/>
    </source>
</evidence>
<feature type="compositionally biased region" description="Basic and acidic residues" evidence="13">
    <location>
        <begin position="7"/>
        <end position="46"/>
    </location>
</feature>
<evidence type="ECO:0000313" key="15">
    <source>
        <dbReference type="Proteomes" id="UP001501920"/>
    </source>
</evidence>
<dbReference type="STRING" id="42514.ENSPNAP00000000962"/>
<feature type="compositionally biased region" description="Acidic residues" evidence="13">
    <location>
        <begin position="78"/>
        <end position="91"/>
    </location>
</feature>
<evidence type="ECO:0000256" key="6">
    <source>
        <dbReference type="ARBA" id="ARBA00023204"/>
    </source>
</evidence>
<keyword evidence="5" id="KW-0238">DNA-binding</keyword>
<comment type="subunit">
    <text evidence="9">Interacts with MLH1.</text>
</comment>
<dbReference type="PANTHER" id="PTHR15074">
    <property type="entry name" value="METHYL-CPG-BINDING PROTEIN"/>
    <property type="match status" value="1"/>
</dbReference>
<proteinExistence type="predicted"/>
<feature type="compositionally biased region" description="Basic and acidic residues" evidence="13">
    <location>
        <begin position="92"/>
        <end position="102"/>
    </location>
</feature>
<evidence type="ECO:0000256" key="2">
    <source>
        <dbReference type="ARBA" id="ARBA00022553"/>
    </source>
</evidence>
<keyword evidence="2" id="KW-0597">Phosphoprotein</keyword>
<evidence type="ECO:0000256" key="5">
    <source>
        <dbReference type="ARBA" id="ARBA00023125"/>
    </source>
</evidence>
<dbReference type="PANTHER" id="PTHR15074:SF7">
    <property type="entry name" value="METHYL-CPG-BINDING DOMAIN PROTEIN 4"/>
    <property type="match status" value="1"/>
</dbReference>
<name>A0A3B4BMG7_PYGNA</name>
<reference evidence="14" key="2">
    <citation type="submission" date="2025-08" db="UniProtKB">
        <authorList>
            <consortium name="Ensembl"/>
        </authorList>
    </citation>
    <scope>IDENTIFICATION</scope>
</reference>
<evidence type="ECO:0000256" key="13">
    <source>
        <dbReference type="SAM" id="MobiDB-lite"/>
    </source>
</evidence>
<evidence type="ECO:0000256" key="11">
    <source>
        <dbReference type="ARBA" id="ARBA00076709"/>
    </source>
</evidence>
<accession>A0A3B4BMG7</accession>
<sequence length="291" mass="33461">MENQGVEMDRAEREEKKKETERPKDSCHGEETESEEQKEVGEHQEDAESEREESSGRVTPAERQQISVPVLTVQSASDSEEENKAEEEKEERDDVKEEKQESNKATGGSCSPVRSTQSGTKLLLEKRKTSPYFSKSGGLSPPKRKALRKWTPPRSPFKLVQETLFHDPWKLLVATIFLNKTSGKLAIPTLWQFFKRYPSAEVTQASDGKPLAELLQPLGLNALRAKTLIRFSNEYLTKSWRYPIELHGIGKYGNDSYRIFCIGEWREVTPNDHKLNDYHTWLWENHEQLGL</sequence>
<dbReference type="GO" id="GO:0006281">
    <property type="term" value="P:DNA repair"/>
    <property type="evidence" value="ECO:0007669"/>
    <property type="project" value="UniProtKB-KW"/>
</dbReference>
<feature type="region of interest" description="Disordered" evidence="13">
    <location>
        <begin position="1"/>
        <end position="150"/>
    </location>
</feature>
<dbReference type="Gene3D" id="1.10.340.30">
    <property type="entry name" value="Hypothetical protein, domain 2"/>
    <property type="match status" value="1"/>
</dbReference>
<dbReference type="GO" id="GO:0016787">
    <property type="term" value="F:hydrolase activity"/>
    <property type="evidence" value="ECO:0007669"/>
    <property type="project" value="UniProtKB-KW"/>
</dbReference>
<dbReference type="GO" id="GO:0003677">
    <property type="term" value="F:DNA binding"/>
    <property type="evidence" value="ECO:0007669"/>
    <property type="project" value="UniProtKB-KW"/>
</dbReference>
<evidence type="ECO:0000256" key="3">
    <source>
        <dbReference type="ARBA" id="ARBA00022763"/>
    </source>
</evidence>
<dbReference type="OMA" id="IRISVIM"/>
<keyword evidence="15" id="KW-1185">Reference proteome</keyword>
<organism evidence="14 15">
    <name type="scientific">Pygocentrus nattereri</name>
    <name type="common">Red-bellied piranha</name>
    <dbReference type="NCBI Taxonomy" id="42514"/>
    <lineage>
        <taxon>Eukaryota</taxon>
        <taxon>Metazoa</taxon>
        <taxon>Chordata</taxon>
        <taxon>Craniata</taxon>
        <taxon>Vertebrata</taxon>
        <taxon>Euteleostomi</taxon>
        <taxon>Actinopterygii</taxon>
        <taxon>Neopterygii</taxon>
        <taxon>Teleostei</taxon>
        <taxon>Ostariophysi</taxon>
        <taxon>Characiformes</taxon>
        <taxon>Characoidei</taxon>
        <taxon>Pygocentrus</taxon>
    </lineage>
</organism>
<protein>
    <recommendedName>
        <fullName evidence="10">Methyl-CpG-binding domain protein 4</fullName>
    </recommendedName>
    <alternativeName>
        <fullName evidence="11">Methyl-CpG-binding protein MBD4</fullName>
    </alternativeName>
    <alternativeName>
        <fullName evidence="12">Mismatch-specific DNA N-glycosylase</fullName>
    </alternativeName>
</protein>
<dbReference type="OrthoDB" id="10265068at2759"/>
<keyword evidence="3" id="KW-0227">DNA damage</keyword>
<dbReference type="GeneTree" id="ENSGT00530000063687"/>
<reference evidence="14 15" key="1">
    <citation type="submission" date="2020-10" db="EMBL/GenBank/DDBJ databases">
        <title>Pygocentrus nattereri (red-bellied piranha) genome, fPygNat1, primary haplotype.</title>
        <authorList>
            <person name="Myers G."/>
            <person name="Meyer A."/>
            <person name="Karagic N."/>
            <person name="Pippel M."/>
            <person name="Winkler S."/>
            <person name="Tracey A."/>
            <person name="Wood J."/>
            <person name="Formenti G."/>
            <person name="Howe K."/>
            <person name="Fedrigo O."/>
            <person name="Jarvis E.D."/>
        </authorList>
    </citation>
    <scope>NUCLEOTIDE SEQUENCE [LARGE SCALE GENOMIC DNA]</scope>
</reference>
<feature type="compositionally biased region" description="Polar residues" evidence="13">
    <location>
        <begin position="62"/>
        <end position="77"/>
    </location>
</feature>
<feature type="compositionally biased region" description="Polar residues" evidence="13">
    <location>
        <begin position="103"/>
        <end position="120"/>
    </location>
</feature>
<dbReference type="GO" id="GO:0005634">
    <property type="term" value="C:nucleus"/>
    <property type="evidence" value="ECO:0007669"/>
    <property type="project" value="UniProtKB-SubCell"/>
</dbReference>
<evidence type="ECO:0000256" key="1">
    <source>
        <dbReference type="ARBA" id="ARBA00004123"/>
    </source>
</evidence>
<keyword evidence="6" id="KW-0234">DNA repair</keyword>
<evidence type="ECO:0000256" key="4">
    <source>
        <dbReference type="ARBA" id="ARBA00022801"/>
    </source>
</evidence>
<dbReference type="AlphaFoldDB" id="A0A3B4BMG7"/>
<keyword evidence="7" id="KW-0539">Nucleus</keyword>
<comment type="subcellular location">
    <subcellularLocation>
        <location evidence="1">Nucleus</location>
    </subcellularLocation>
</comment>
<evidence type="ECO:0000256" key="10">
    <source>
        <dbReference type="ARBA" id="ARBA00069821"/>
    </source>
</evidence>